<dbReference type="SUPFAM" id="SSF53271">
    <property type="entry name" value="PRTase-like"/>
    <property type="match status" value="1"/>
</dbReference>
<evidence type="ECO:0000256" key="2">
    <source>
        <dbReference type="ARBA" id="ARBA00022679"/>
    </source>
</evidence>
<dbReference type="SMART" id="SM01400">
    <property type="entry name" value="Pribosyltran_N"/>
    <property type="match status" value="1"/>
</dbReference>
<dbReference type="InterPro" id="IPR029099">
    <property type="entry name" value="Pribosyltran_N"/>
</dbReference>
<dbReference type="PANTHER" id="PTHR10210:SF41">
    <property type="entry name" value="RIBOSE-PHOSPHATE PYROPHOSPHOKINASE 1, CHLOROPLASTIC"/>
    <property type="match status" value="1"/>
</dbReference>
<comment type="function">
    <text evidence="10 12">Involved in the biosynthesis of the central metabolite phospho-alpha-D-ribosyl-1-pyrophosphate (PRPP) via the transfer of pyrophosphoryl group from ATP to 1-hydroxyl of ribose-5-phosphate (Rib-5-P).</text>
</comment>
<evidence type="ECO:0000256" key="12">
    <source>
        <dbReference type="HAMAP-Rule" id="MF_00583"/>
    </source>
</evidence>
<comment type="subunit">
    <text evidence="12">Homohexamer.</text>
</comment>
<evidence type="ECO:0000256" key="7">
    <source>
        <dbReference type="ARBA" id="ARBA00022840"/>
    </source>
</evidence>
<dbReference type="GO" id="GO:0005524">
    <property type="term" value="F:ATP binding"/>
    <property type="evidence" value="ECO:0007669"/>
    <property type="project" value="UniProtKB-KW"/>
</dbReference>
<gene>
    <name evidence="12" type="primary">prs</name>
    <name evidence="14" type="ORF">M9B40_01385</name>
</gene>
<accession>A0A9Q8X285</accession>
<dbReference type="GO" id="GO:0006015">
    <property type="term" value="P:5-phosphoribose 1-diphosphate biosynthetic process"/>
    <property type="evidence" value="ECO:0007669"/>
    <property type="project" value="UniProtKB-UniRule"/>
</dbReference>
<organism evidence="14 15">
    <name type="scientific">SAR86 cluster bacterium</name>
    <dbReference type="NCBI Taxonomy" id="2030880"/>
    <lineage>
        <taxon>Bacteria</taxon>
        <taxon>Pseudomonadati</taxon>
        <taxon>Pseudomonadota</taxon>
        <taxon>Gammaproteobacteria</taxon>
        <taxon>SAR86 cluster</taxon>
    </lineage>
</organism>
<evidence type="ECO:0000313" key="14">
    <source>
        <dbReference type="EMBL" id="URQ63440.1"/>
    </source>
</evidence>
<dbReference type="GO" id="GO:0009156">
    <property type="term" value="P:ribonucleoside monophosphate biosynthetic process"/>
    <property type="evidence" value="ECO:0007669"/>
    <property type="project" value="InterPro"/>
</dbReference>
<feature type="binding site" evidence="12">
    <location>
        <position position="221"/>
    </location>
    <ligand>
        <name>D-ribose 5-phosphate</name>
        <dbReference type="ChEBI" id="CHEBI:78346"/>
    </ligand>
</feature>
<feature type="binding site" evidence="12">
    <location>
        <begin position="225"/>
        <end position="229"/>
    </location>
    <ligand>
        <name>D-ribose 5-phosphate</name>
        <dbReference type="ChEBI" id="CHEBI:78346"/>
    </ligand>
</feature>
<comment type="cofactor">
    <cofactor evidence="12">
        <name>Mg(2+)</name>
        <dbReference type="ChEBI" id="CHEBI:18420"/>
    </cofactor>
    <text evidence="12">Binds 2 Mg(2+) ions per subunit.</text>
</comment>
<feature type="binding site" evidence="12">
    <location>
        <position position="171"/>
    </location>
    <ligand>
        <name>Mg(2+)</name>
        <dbReference type="ChEBI" id="CHEBI:18420"/>
    </ligand>
</feature>
<dbReference type="InterPro" id="IPR029057">
    <property type="entry name" value="PRTase-like"/>
</dbReference>
<evidence type="ECO:0000313" key="15">
    <source>
        <dbReference type="Proteomes" id="UP001056381"/>
    </source>
</evidence>
<dbReference type="Pfam" id="PF13793">
    <property type="entry name" value="Pribosyltran_N"/>
    <property type="match status" value="1"/>
</dbReference>
<feature type="binding site" evidence="12">
    <location>
        <position position="131"/>
    </location>
    <ligand>
        <name>Mg(2+)</name>
        <dbReference type="ChEBI" id="CHEBI:18420"/>
    </ligand>
</feature>
<keyword evidence="3 12" id="KW-0479">Metal-binding</keyword>
<dbReference type="PANTHER" id="PTHR10210">
    <property type="entry name" value="RIBOSE-PHOSPHATE DIPHOSPHOKINASE FAMILY MEMBER"/>
    <property type="match status" value="1"/>
</dbReference>
<dbReference type="GO" id="GO:0002189">
    <property type="term" value="C:ribose phosphate diphosphokinase complex"/>
    <property type="evidence" value="ECO:0007669"/>
    <property type="project" value="TreeGrafter"/>
</dbReference>
<dbReference type="EC" id="2.7.6.1" evidence="12"/>
<dbReference type="AlphaFoldDB" id="A0A9Q8X285"/>
<name>A0A9Q8X285_9GAMM</name>
<comment type="pathway">
    <text evidence="1 12">Metabolic intermediate biosynthesis; 5-phospho-alpha-D-ribose 1-diphosphate biosynthesis; 5-phospho-alpha-D-ribose 1-diphosphate from D-ribose 5-phosphate (route I): step 1/1.</text>
</comment>
<dbReference type="InterPro" id="IPR037515">
    <property type="entry name" value="Rib-P_diPkinase_bac"/>
</dbReference>
<dbReference type="NCBIfam" id="TIGR01251">
    <property type="entry name" value="ribP_PPkin"/>
    <property type="match status" value="1"/>
</dbReference>
<dbReference type="GO" id="GO:0016301">
    <property type="term" value="F:kinase activity"/>
    <property type="evidence" value="ECO:0007669"/>
    <property type="project" value="UniProtKB-KW"/>
</dbReference>
<dbReference type="GO" id="GO:0005737">
    <property type="term" value="C:cytoplasm"/>
    <property type="evidence" value="ECO:0007669"/>
    <property type="project" value="UniProtKB-SubCell"/>
</dbReference>
<proteinExistence type="inferred from homology"/>
<comment type="similarity">
    <text evidence="11 12">Belongs to the ribose-phosphate pyrophosphokinase family. Class I subfamily.</text>
</comment>
<dbReference type="HAMAP" id="MF_00583_B">
    <property type="entry name" value="RibP_PPkinase_B"/>
    <property type="match status" value="1"/>
</dbReference>
<feature type="binding site" evidence="12">
    <location>
        <position position="197"/>
    </location>
    <ligand>
        <name>D-ribose 5-phosphate</name>
        <dbReference type="ChEBI" id="CHEBI:78346"/>
    </ligand>
</feature>
<dbReference type="InterPro" id="IPR000842">
    <property type="entry name" value="PRib_PP_synth_CS"/>
</dbReference>
<evidence type="ECO:0000256" key="1">
    <source>
        <dbReference type="ARBA" id="ARBA00004996"/>
    </source>
</evidence>
<evidence type="ECO:0000256" key="3">
    <source>
        <dbReference type="ARBA" id="ARBA00022723"/>
    </source>
</evidence>
<keyword evidence="4 12" id="KW-0545">Nucleotide biosynthesis</keyword>
<keyword evidence="15" id="KW-1185">Reference proteome</keyword>
<evidence type="ECO:0000256" key="10">
    <source>
        <dbReference type="ARBA" id="ARBA00054914"/>
    </source>
</evidence>
<dbReference type="GO" id="GO:0004749">
    <property type="term" value="F:ribose phosphate diphosphokinase activity"/>
    <property type="evidence" value="ECO:0007669"/>
    <property type="project" value="UniProtKB-UniRule"/>
</dbReference>
<keyword evidence="2 12" id="KW-0808">Transferase</keyword>
<evidence type="ECO:0000256" key="9">
    <source>
        <dbReference type="ARBA" id="ARBA00049535"/>
    </source>
</evidence>
<comment type="subcellular location">
    <subcellularLocation>
        <location evidence="12">Cytoplasm</location>
    </subcellularLocation>
</comment>
<dbReference type="InterPro" id="IPR005946">
    <property type="entry name" value="Rib-P_diPkinase"/>
</dbReference>
<protein>
    <recommendedName>
        <fullName evidence="12">Ribose-phosphate pyrophosphokinase</fullName>
        <shortName evidence="12">RPPK</shortName>
        <ecNumber evidence="12">2.7.6.1</ecNumber>
    </recommendedName>
    <alternativeName>
        <fullName evidence="12">5-phospho-D-ribosyl alpha-1-diphosphate synthase</fullName>
    </alternativeName>
    <alternativeName>
        <fullName evidence="12">Phosphoribosyl diphosphate synthase</fullName>
    </alternativeName>
    <alternativeName>
        <fullName evidence="12">Phosphoribosyl pyrophosphate synthase</fullName>
        <shortName evidence="12">P-Rib-PP synthase</shortName>
        <shortName evidence="12">PRPP synthase</shortName>
        <shortName evidence="12">PRPPase</shortName>
    </alternativeName>
</protein>
<dbReference type="GO" id="GO:0000287">
    <property type="term" value="F:magnesium ion binding"/>
    <property type="evidence" value="ECO:0007669"/>
    <property type="project" value="UniProtKB-UniRule"/>
</dbReference>
<feature type="domain" description="Ribose-phosphate pyrophosphokinase N-terminal" evidence="13">
    <location>
        <begin position="6"/>
        <end position="121"/>
    </location>
</feature>
<dbReference type="EMBL" id="CP097966">
    <property type="protein sequence ID" value="URQ63440.1"/>
    <property type="molecule type" value="Genomic_DNA"/>
</dbReference>
<evidence type="ECO:0000256" key="4">
    <source>
        <dbReference type="ARBA" id="ARBA00022727"/>
    </source>
</evidence>
<reference evidence="14" key="1">
    <citation type="submission" date="2022-05" db="EMBL/GenBank/DDBJ databases">
        <title>Single-amplified genomics reveal most streamlined microbe among free-living bacteria.</title>
        <authorList>
            <person name="Roda-Garcia J."/>
            <person name="Haro-Moreno J.M."/>
            <person name="Rodriguez-Valera F."/>
            <person name="Almagro-Moreno S."/>
            <person name="Lopez-Perez M."/>
        </authorList>
    </citation>
    <scope>NUCLEOTIDE SEQUENCE</scope>
    <source>
        <strain evidence="14">TMED112-D2-2</strain>
    </source>
</reference>
<comment type="catalytic activity">
    <reaction evidence="9 12">
        <text>D-ribose 5-phosphate + ATP = 5-phospho-alpha-D-ribose 1-diphosphate + AMP + H(+)</text>
        <dbReference type="Rhea" id="RHEA:15609"/>
        <dbReference type="ChEBI" id="CHEBI:15378"/>
        <dbReference type="ChEBI" id="CHEBI:30616"/>
        <dbReference type="ChEBI" id="CHEBI:58017"/>
        <dbReference type="ChEBI" id="CHEBI:78346"/>
        <dbReference type="ChEBI" id="CHEBI:456215"/>
        <dbReference type="EC" id="2.7.6.1"/>
    </reaction>
</comment>
<dbReference type="InterPro" id="IPR000836">
    <property type="entry name" value="PRTase_dom"/>
</dbReference>
<evidence type="ECO:0000256" key="8">
    <source>
        <dbReference type="ARBA" id="ARBA00022842"/>
    </source>
</evidence>
<dbReference type="Proteomes" id="UP001056381">
    <property type="component" value="Chromosome"/>
</dbReference>
<sequence length="315" mass="34324">MEKQLLFSGNSNKELAESVAKNLGKKLAPIKVNTFSDGEVNVEIDINVRGSDTFIIQSTDSPAEKNLMELVLIADALKRASANSITAVIPYFGYARQDRRVRSARVPISARVIAEVLTSVGISRVITLDIHSEQIQGFFSFPVDNIYTSNIMCKEIIGKYKVEDLQVVSPDTGGVIRARSVAKTLGVKDLAIIDKRREKANESEVINLIGDVKDKVCIVPDDLIDTAGTLSNASHALKKEGAREVIAYITHPVLSGNAIENLNKSAIDRLVVSNSIDIGDKSEKCPKIDVFDISPIIAESIKRITTGDSISELFK</sequence>
<dbReference type="Pfam" id="PF14572">
    <property type="entry name" value="Pribosyl_synth"/>
    <property type="match status" value="1"/>
</dbReference>
<keyword evidence="7 12" id="KW-0067">ATP-binding</keyword>
<feature type="binding site" evidence="12">
    <location>
        <begin position="37"/>
        <end position="39"/>
    </location>
    <ligand>
        <name>ATP</name>
        <dbReference type="ChEBI" id="CHEBI:30616"/>
    </ligand>
</feature>
<evidence type="ECO:0000256" key="5">
    <source>
        <dbReference type="ARBA" id="ARBA00022741"/>
    </source>
</evidence>
<feature type="active site" evidence="12">
    <location>
        <position position="195"/>
    </location>
</feature>
<dbReference type="FunFam" id="3.40.50.2020:FF:000001">
    <property type="entry name" value="Ribose-phosphate pyrophosphokinase"/>
    <property type="match status" value="1"/>
</dbReference>
<evidence type="ECO:0000259" key="13">
    <source>
        <dbReference type="Pfam" id="PF13793"/>
    </source>
</evidence>
<keyword evidence="8 12" id="KW-0460">Magnesium</keyword>
<keyword evidence="6 12" id="KW-0418">Kinase</keyword>
<dbReference type="NCBIfam" id="NF002320">
    <property type="entry name" value="PRK01259.1"/>
    <property type="match status" value="1"/>
</dbReference>
<dbReference type="PROSITE" id="PS00114">
    <property type="entry name" value="PRPP_SYNTHASE"/>
    <property type="match status" value="1"/>
</dbReference>
<evidence type="ECO:0000256" key="11">
    <source>
        <dbReference type="ARBA" id="ARBA00061444"/>
    </source>
</evidence>
<evidence type="ECO:0000256" key="6">
    <source>
        <dbReference type="ARBA" id="ARBA00022777"/>
    </source>
</evidence>
<dbReference type="CDD" id="cd06223">
    <property type="entry name" value="PRTases_typeI"/>
    <property type="match status" value="1"/>
</dbReference>
<feature type="binding site" evidence="12">
    <location>
        <begin position="96"/>
        <end position="97"/>
    </location>
    <ligand>
        <name>ATP</name>
        <dbReference type="ChEBI" id="CHEBI:30616"/>
    </ligand>
</feature>
<dbReference type="GO" id="GO:0006164">
    <property type="term" value="P:purine nucleotide biosynthetic process"/>
    <property type="evidence" value="ECO:0007669"/>
    <property type="project" value="TreeGrafter"/>
</dbReference>
<keyword evidence="5 12" id="KW-0547">Nucleotide-binding</keyword>
<keyword evidence="12" id="KW-0963">Cytoplasm</keyword>
<dbReference type="Gene3D" id="3.40.50.2020">
    <property type="match status" value="2"/>
</dbReference>